<dbReference type="PANTHER" id="PTHR42085:SF2">
    <property type="entry name" value="F-BOX DOMAIN-CONTAINING PROTEIN"/>
    <property type="match status" value="1"/>
</dbReference>
<feature type="region of interest" description="Disordered" evidence="1">
    <location>
        <begin position="1"/>
        <end position="56"/>
    </location>
</feature>
<keyword evidence="3" id="KW-1185">Reference proteome</keyword>
<dbReference type="eggNOG" id="ENOG502T5GS">
    <property type="taxonomic scope" value="Eukaryota"/>
</dbReference>
<dbReference type="GeneID" id="19471009"/>
<evidence type="ECO:0000256" key="1">
    <source>
        <dbReference type="SAM" id="MobiDB-lite"/>
    </source>
</evidence>
<feature type="region of interest" description="Disordered" evidence="1">
    <location>
        <begin position="418"/>
        <end position="462"/>
    </location>
</feature>
<dbReference type="PANTHER" id="PTHR42085">
    <property type="entry name" value="F-BOX DOMAIN-CONTAINING PROTEIN"/>
    <property type="match status" value="1"/>
</dbReference>
<sequence length="484" mass="56819">MKTSNVFVKDKIKDKTIKQSARDLQMASPNSPQHEPQARHTNDRPASRTPPLKNTTTESITSIGFKIFTLKIPEENSYPLPPLLTLPPEIFRQIYTYVLVPPTSRWETRHKTFCEHRDRTGVSENPPFTLKIWCQDPACKRHVYREEQRRHDMCGCARGEGAGLLRVCRVVYEGARRVFWGARRWGFDDGYQFVKFCDKIQPESRKLIQNVEIVGSGAWDGSAFDNTGPRFTGTLIWDSLMKLECLKTLIIRQDHIENHCSRIVALWALHPDLTIKMAISLRVMPYDCTIPKLKDVWIIVLADLKKTKEWGPLRDQARRFMYDSIVEKCRKEVETQLTEVLEQRPKAVDERLNPVTLPGGLVPGVEEVMVLGLPSCTKERLRMWKEEIRDDEVRKERGELTRKEEEVRVTVERRERGRRVRAEREAEDEQKQRRAAKESNRRTAESREKEEEEERKADRERKERRNIRRLEEVKKKERKRVPDG</sequence>
<evidence type="ECO:0000313" key="3">
    <source>
        <dbReference type="Proteomes" id="UP000016922"/>
    </source>
</evidence>
<dbReference type="AlphaFoldDB" id="S3DIN3"/>
<name>S3DIN3_GLAL2</name>
<feature type="compositionally biased region" description="Basic and acidic residues" evidence="1">
    <location>
        <begin position="8"/>
        <end position="21"/>
    </location>
</feature>
<dbReference type="Proteomes" id="UP000016922">
    <property type="component" value="Unassembled WGS sequence"/>
</dbReference>
<reference evidence="2 3" key="1">
    <citation type="journal article" date="2013" name="BMC Genomics">
        <title>Genomics-driven discovery of the pneumocandin biosynthetic gene cluster in the fungus Glarea lozoyensis.</title>
        <authorList>
            <person name="Chen L."/>
            <person name="Yue Q."/>
            <person name="Zhang X."/>
            <person name="Xiang M."/>
            <person name="Wang C."/>
            <person name="Li S."/>
            <person name="Che Y."/>
            <person name="Ortiz-Lopez F.J."/>
            <person name="Bills G.F."/>
            <person name="Liu X."/>
            <person name="An Z."/>
        </authorList>
    </citation>
    <scope>NUCLEOTIDE SEQUENCE [LARGE SCALE GENOMIC DNA]</scope>
    <source>
        <strain evidence="3">ATCC 20868 / MF5171</strain>
    </source>
</reference>
<dbReference type="InterPro" id="IPR038883">
    <property type="entry name" value="AN11006-like"/>
</dbReference>
<dbReference type="OMA" id="QCRCAKR"/>
<proteinExistence type="predicted"/>
<protein>
    <submittedName>
        <fullName evidence="2">Uncharacterized protein</fullName>
    </submittedName>
</protein>
<organism evidence="2 3">
    <name type="scientific">Glarea lozoyensis (strain ATCC 20868 / MF5171)</name>
    <dbReference type="NCBI Taxonomy" id="1116229"/>
    <lineage>
        <taxon>Eukaryota</taxon>
        <taxon>Fungi</taxon>
        <taxon>Dikarya</taxon>
        <taxon>Ascomycota</taxon>
        <taxon>Pezizomycotina</taxon>
        <taxon>Leotiomycetes</taxon>
        <taxon>Helotiales</taxon>
        <taxon>Helotiaceae</taxon>
        <taxon>Glarea</taxon>
    </lineage>
</organism>
<evidence type="ECO:0000313" key="2">
    <source>
        <dbReference type="EMBL" id="EPE31886.1"/>
    </source>
</evidence>
<feature type="compositionally biased region" description="Basic and acidic residues" evidence="1">
    <location>
        <begin position="36"/>
        <end position="46"/>
    </location>
</feature>
<gene>
    <name evidence="2" type="ORF">GLAREA_11968</name>
</gene>
<dbReference type="EMBL" id="KE145360">
    <property type="protein sequence ID" value="EPE31886.1"/>
    <property type="molecule type" value="Genomic_DNA"/>
</dbReference>
<accession>S3DIN3</accession>
<dbReference type="KEGG" id="glz:GLAREA_11968"/>
<dbReference type="RefSeq" id="XP_008080941.1">
    <property type="nucleotide sequence ID" value="XM_008082750.1"/>
</dbReference>
<dbReference type="HOGENOM" id="CLU_563870_0_0_1"/>